<gene>
    <name evidence="7" type="ORF">BGZ99_008090</name>
</gene>
<reference evidence="7" key="1">
    <citation type="journal article" date="2020" name="Fungal Divers.">
        <title>Resolving the Mortierellaceae phylogeny through synthesis of multi-gene phylogenetics and phylogenomics.</title>
        <authorList>
            <person name="Vandepol N."/>
            <person name="Liber J."/>
            <person name="Desiro A."/>
            <person name="Na H."/>
            <person name="Kennedy M."/>
            <person name="Barry K."/>
            <person name="Grigoriev I.V."/>
            <person name="Miller A.N."/>
            <person name="O'Donnell K."/>
            <person name="Stajich J.E."/>
            <person name="Bonito G."/>
        </authorList>
    </citation>
    <scope>NUCLEOTIDE SEQUENCE</scope>
    <source>
        <strain evidence="7">REB-010B</strain>
    </source>
</reference>
<evidence type="ECO:0000313" key="8">
    <source>
        <dbReference type="Proteomes" id="UP000738325"/>
    </source>
</evidence>
<dbReference type="Gene3D" id="3.40.1790.10">
    <property type="entry name" value="Indigoidine synthase domain"/>
    <property type="match status" value="2"/>
</dbReference>
<feature type="domain" description="Carbohydrate kinase PfkB" evidence="6">
    <location>
        <begin position="363"/>
        <end position="737"/>
    </location>
</feature>
<accession>A0A9P6RA30</accession>
<dbReference type="InterPro" id="IPR007342">
    <property type="entry name" value="PsuG"/>
</dbReference>
<evidence type="ECO:0000256" key="5">
    <source>
        <dbReference type="ARBA" id="ARBA00023295"/>
    </source>
</evidence>
<evidence type="ECO:0000256" key="2">
    <source>
        <dbReference type="ARBA" id="ARBA00022801"/>
    </source>
</evidence>
<dbReference type="GO" id="GO:0016798">
    <property type="term" value="F:hydrolase activity, acting on glycosyl bonds"/>
    <property type="evidence" value="ECO:0007669"/>
    <property type="project" value="UniProtKB-KW"/>
</dbReference>
<dbReference type="AlphaFoldDB" id="A0A9P6RA30"/>
<dbReference type="InterPro" id="IPR029056">
    <property type="entry name" value="Ribokinase-like"/>
</dbReference>
<dbReference type="GO" id="GO:0005737">
    <property type="term" value="C:cytoplasm"/>
    <property type="evidence" value="ECO:0007669"/>
    <property type="project" value="TreeGrafter"/>
</dbReference>
<comment type="caution">
    <text evidence="7">The sequence shown here is derived from an EMBL/GenBank/DDBJ whole genome shotgun (WGS) entry which is preliminary data.</text>
</comment>
<dbReference type="SUPFAM" id="SSF110581">
    <property type="entry name" value="Indigoidine synthase A-like"/>
    <property type="match status" value="1"/>
</dbReference>
<keyword evidence="8" id="KW-1185">Reference proteome</keyword>
<name>A0A9P6RA30_9FUNG</name>
<protein>
    <recommendedName>
        <fullName evidence="6">Carbohydrate kinase PfkB domain-containing protein</fullName>
    </recommendedName>
</protein>
<dbReference type="HAMAP" id="MF_01876">
    <property type="entry name" value="PsiMP_glycosidase"/>
    <property type="match status" value="1"/>
</dbReference>
<evidence type="ECO:0000313" key="7">
    <source>
        <dbReference type="EMBL" id="KAG0314489.1"/>
    </source>
</evidence>
<keyword evidence="1" id="KW-0479">Metal-binding</keyword>
<organism evidence="7 8">
    <name type="scientific">Dissophora globulifera</name>
    <dbReference type="NCBI Taxonomy" id="979702"/>
    <lineage>
        <taxon>Eukaryota</taxon>
        <taxon>Fungi</taxon>
        <taxon>Fungi incertae sedis</taxon>
        <taxon>Mucoromycota</taxon>
        <taxon>Mortierellomycotina</taxon>
        <taxon>Mortierellomycetes</taxon>
        <taxon>Mortierellales</taxon>
        <taxon>Mortierellaceae</taxon>
        <taxon>Dissophora</taxon>
    </lineage>
</organism>
<dbReference type="Gene3D" id="3.40.1190.20">
    <property type="match status" value="1"/>
</dbReference>
<dbReference type="GO" id="GO:0004730">
    <property type="term" value="F:pseudouridylate synthase activity"/>
    <property type="evidence" value="ECO:0007669"/>
    <property type="project" value="InterPro"/>
</dbReference>
<dbReference type="PANTHER" id="PTHR42909">
    <property type="entry name" value="ZGC:136858"/>
    <property type="match status" value="1"/>
</dbReference>
<dbReference type="SUPFAM" id="SSF53613">
    <property type="entry name" value="Ribokinase-like"/>
    <property type="match status" value="1"/>
</dbReference>
<evidence type="ECO:0000259" key="6">
    <source>
        <dbReference type="Pfam" id="PF00294"/>
    </source>
</evidence>
<keyword evidence="2" id="KW-0378">Hydrolase</keyword>
<proteinExistence type="inferred from homology"/>
<dbReference type="InterPro" id="IPR022830">
    <property type="entry name" value="Indigdn_synthA-like"/>
</dbReference>
<dbReference type="PANTHER" id="PTHR42909:SF1">
    <property type="entry name" value="CARBOHYDRATE KINASE PFKB DOMAIN-CONTAINING PROTEIN"/>
    <property type="match status" value="1"/>
</dbReference>
<evidence type="ECO:0000256" key="4">
    <source>
        <dbReference type="ARBA" id="ARBA00023239"/>
    </source>
</evidence>
<keyword evidence="3" id="KW-0464">Manganese</keyword>
<dbReference type="Pfam" id="PF00294">
    <property type="entry name" value="PfkB"/>
    <property type="match status" value="1"/>
</dbReference>
<dbReference type="EMBL" id="JAAAIP010000609">
    <property type="protein sequence ID" value="KAG0314489.1"/>
    <property type="molecule type" value="Genomic_DNA"/>
</dbReference>
<dbReference type="InterPro" id="IPR011611">
    <property type="entry name" value="PfkB_dom"/>
</dbReference>
<dbReference type="OrthoDB" id="198885at2759"/>
<evidence type="ECO:0000256" key="3">
    <source>
        <dbReference type="ARBA" id="ARBA00023211"/>
    </source>
</evidence>
<dbReference type="Pfam" id="PF04227">
    <property type="entry name" value="Indigoidine_A"/>
    <property type="match status" value="1"/>
</dbReference>
<dbReference type="GO" id="GO:0046872">
    <property type="term" value="F:metal ion binding"/>
    <property type="evidence" value="ECO:0007669"/>
    <property type="project" value="UniProtKB-KW"/>
</dbReference>
<keyword evidence="5" id="KW-0326">Glycosidase</keyword>
<evidence type="ECO:0000256" key="1">
    <source>
        <dbReference type="ARBA" id="ARBA00022723"/>
    </source>
</evidence>
<dbReference type="Proteomes" id="UP000738325">
    <property type="component" value="Unassembled WGS sequence"/>
</dbReference>
<sequence length="756" mass="80963">MLRINSSPLRRLCSVTTSRTPALSSRLVPSATSLSCSEPRRRQPQRLLSTLATLRYSDEVRAALDSNQPIVALESTIISHGMPYPQNYQTAIEVEKVVRDNGATPATIAIIDGDIHIGLSQNQIQDLSKLGRIAVKASRRDLAVVMAKKQTGATTVSATMLLAHRAGISVFATGGIGGVHRGYEQTMDASADLTELGRTPVAVVCAGVKSILDIGRTLEFLETQGVTVATMLNIETPKEVAELIAANQAVDLQSGIIIGVPIPEADAMDDDIVGEAINVAVKEAEEQKIFGKEITPFLLKRVNELTGGNSLKSNIALIKHNASVAAKIAKDLSSMSPRSGYSARSYSTSARRMHHDQAGQGPIMVIGGTVVDITATAHDASSSAMLNSSYPGTTRISLGGVGRNVAEGVSKLNPDGCVFVSAVGSAAAKQEQDSGSEIAASDDLFGPWLMNEVGRRGLRNLEIHQVPGARTATYTALHDSTGNLLSAVADMGVFELLPPERVLEAIVKHKPETICFDGNLSVDCMRTILEASRAHNIKTKCTRLLDPSMRDILLDGALHFASPNEYELQKMAIHARQLVNDNRSHAPEDVAVEKKKEENSALNNLLLDALSVTHFIPTLFIKLGAEGVLVFQRTGRVSDGLAKNGQVTPADLEDRMRSGVVRWRPFPAHNVDNIRSVTGAGDSFVASVVTSLHNLDRQGSLALTSSLNHSQLWKHMDLVVKDGQTAATLTMQTHETVSPALGTSAQWLRLQTAKNA</sequence>
<keyword evidence="4" id="KW-0456">Lyase</keyword>